<organism evidence="3 4">
    <name type="scientific">Rhizomicrobium electricum</name>
    <dbReference type="NCBI Taxonomy" id="480070"/>
    <lineage>
        <taxon>Bacteria</taxon>
        <taxon>Pseudomonadati</taxon>
        <taxon>Pseudomonadota</taxon>
        <taxon>Alphaproteobacteria</taxon>
        <taxon>Micropepsales</taxon>
        <taxon>Micropepsaceae</taxon>
        <taxon>Rhizomicrobium</taxon>
    </lineage>
</organism>
<evidence type="ECO:0000256" key="1">
    <source>
        <dbReference type="SAM" id="SignalP"/>
    </source>
</evidence>
<feature type="domain" description="Right handed beta helix" evidence="2">
    <location>
        <begin position="316"/>
        <end position="449"/>
    </location>
</feature>
<dbReference type="Proteomes" id="UP001499951">
    <property type="component" value="Unassembled WGS sequence"/>
</dbReference>
<keyword evidence="1" id="KW-0732">Signal</keyword>
<evidence type="ECO:0000259" key="2">
    <source>
        <dbReference type="Pfam" id="PF13229"/>
    </source>
</evidence>
<dbReference type="InterPro" id="IPR011050">
    <property type="entry name" value="Pectin_lyase_fold/virulence"/>
</dbReference>
<dbReference type="Pfam" id="PF13229">
    <property type="entry name" value="Beta_helix"/>
    <property type="match status" value="1"/>
</dbReference>
<proteinExistence type="predicted"/>
<comment type="caution">
    <text evidence="3">The sequence shown here is derived from an EMBL/GenBank/DDBJ whole genome shotgun (WGS) entry which is preliminary data.</text>
</comment>
<keyword evidence="4" id="KW-1185">Reference proteome</keyword>
<name>A0ABP3QBH4_9PROT</name>
<protein>
    <recommendedName>
        <fullName evidence="2">Right handed beta helix domain-containing protein</fullName>
    </recommendedName>
</protein>
<gene>
    <name evidence="3" type="ORF">GCM10008942_35170</name>
</gene>
<evidence type="ECO:0000313" key="3">
    <source>
        <dbReference type="EMBL" id="GAA0583228.1"/>
    </source>
</evidence>
<dbReference type="EMBL" id="BAAADD010000010">
    <property type="protein sequence ID" value="GAA0583228.1"/>
    <property type="molecule type" value="Genomic_DNA"/>
</dbReference>
<feature type="signal peptide" evidence="1">
    <location>
        <begin position="1"/>
        <end position="27"/>
    </location>
</feature>
<dbReference type="Gene3D" id="2.160.20.10">
    <property type="entry name" value="Single-stranded right-handed beta-helix, Pectin lyase-like"/>
    <property type="match status" value="1"/>
</dbReference>
<reference evidence="4" key="1">
    <citation type="journal article" date="2019" name="Int. J. Syst. Evol. Microbiol.">
        <title>The Global Catalogue of Microorganisms (GCM) 10K type strain sequencing project: providing services to taxonomists for standard genome sequencing and annotation.</title>
        <authorList>
            <consortium name="The Broad Institute Genomics Platform"/>
            <consortium name="The Broad Institute Genome Sequencing Center for Infectious Disease"/>
            <person name="Wu L."/>
            <person name="Ma J."/>
        </authorList>
    </citation>
    <scope>NUCLEOTIDE SEQUENCE [LARGE SCALE GENOMIC DNA]</scope>
    <source>
        <strain evidence="4">JCM 15089</strain>
    </source>
</reference>
<dbReference type="InterPro" id="IPR012334">
    <property type="entry name" value="Pectin_lyas_fold"/>
</dbReference>
<accession>A0ABP3QBH4</accession>
<dbReference type="InterPro" id="IPR039448">
    <property type="entry name" value="Beta_helix"/>
</dbReference>
<sequence>MTMTARVMRWSRLSVLPLAVLALPAAADPYDNLPPYDYPSEAATQGAPYDPVPEIDPSWCRWRPCAPRHPVQSAPRHTGPNLPGINGHPTLLVDCGRPQGPRGRHHGPHGERVFTSVNEAAEFAPPNATILIVPPGEGMTCVESVHVRGPLTIATYGGSGRAVIQAPAGAPCLRAHIPLGDELVIDGVKFISRGRETPCVTVEAGRVVMRNSAVDSRGTDWGFDVQESGELILENAKIETDASAVHARRAAVALKNVDIDIAGRNMAASLNLGRTDCLDRKAGTIHGSVGLALECSEGSMEGGSIIGGAVGILASAGTRGLRFTDVKITKADTGMLILPGQRGVVTVERAAIAKSHDGIVVAPGAESQITGSVITDSRDTGITAFGAGTLIASNKIVNADDGIRLLAPAAFPPPVFPEFSAVAMIDGDDGGPIVQNNLVANVRHAAVRIDARAGGRQHRLDGKLMGNTLYAMSPAVCIDDDYNDDPVRVRANTCNRERFFWPF</sequence>
<dbReference type="SUPFAM" id="SSF51126">
    <property type="entry name" value="Pectin lyase-like"/>
    <property type="match status" value="1"/>
</dbReference>
<evidence type="ECO:0000313" key="4">
    <source>
        <dbReference type="Proteomes" id="UP001499951"/>
    </source>
</evidence>
<feature type="chain" id="PRO_5047122012" description="Right handed beta helix domain-containing protein" evidence="1">
    <location>
        <begin position="28"/>
        <end position="503"/>
    </location>
</feature>